<dbReference type="AlphaFoldDB" id="A0A9W6P1K0"/>
<proteinExistence type="predicted"/>
<feature type="region of interest" description="Disordered" evidence="1">
    <location>
        <begin position="1"/>
        <end position="53"/>
    </location>
</feature>
<evidence type="ECO:0000313" key="3">
    <source>
        <dbReference type="Proteomes" id="UP001143463"/>
    </source>
</evidence>
<evidence type="ECO:0000313" key="2">
    <source>
        <dbReference type="EMBL" id="GLL16108.1"/>
    </source>
</evidence>
<comment type="caution">
    <text evidence="2">The sequence shown here is derived from an EMBL/GenBank/DDBJ whole genome shotgun (WGS) entry which is preliminary data.</text>
</comment>
<dbReference type="EMBL" id="BSFQ01000066">
    <property type="protein sequence ID" value="GLL16108.1"/>
    <property type="molecule type" value="Genomic_DNA"/>
</dbReference>
<dbReference type="RefSeq" id="WP_156068106.1">
    <property type="nucleotide sequence ID" value="NZ_BAAAUZ010000042.1"/>
</dbReference>
<protein>
    <submittedName>
        <fullName evidence="2">Uncharacterized protein</fullName>
    </submittedName>
</protein>
<feature type="compositionally biased region" description="Acidic residues" evidence="1">
    <location>
        <begin position="20"/>
        <end position="31"/>
    </location>
</feature>
<accession>A0A9W6P1K0</accession>
<evidence type="ECO:0000256" key="1">
    <source>
        <dbReference type="SAM" id="MobiDB-lite"/>
    </source>
</evidence>
<reference evidence="2" key="2">
    <citation type="submission" date="2023-01" db="EMBL/GenBank/DDBJ databases">
        <authorList>
            <person name="Sun Q."/>
            <person name="Evtushenko L."/>
        </authorList>
    </citation>
    <scope>NUCLEOTIDE SEQUENCE</scope>
    <source>
        <strain evidence="2">VKM Ac-1069</strain>
    </source>
</reference>
<name>A0A9W6P1K0_9PSEU</name>
<keyword evidence="3" id="KW-1185">Reference proteome</keyword>
<gene>
    <name evidence="2" type="ORF">GCM10017577_72630</name>
</gene>
<organism evidence="2 3">
    <name type="scientific">Pseudonocardia halophobica</name>
    <dbReference type="NCBI Taxonomy" id="29401"/>
    <lineage>
        <taxon>Bacteria</taxon>
        <taxon>Bacillati</taxon>
        <taxon>Actinomycetota</taxon>
        <taxon>Actinomycetes</taxon>
        <taxon>Pseudonocardiales</taxon>
        <taxon>Pseudonocardiaceae</taxon>
        <taxon>Pseudonocardia</taxon>
    </lineage>
</organism>
<sequence>MSGPHEEQAPEDEPVRPFPEQEDPEALESDPAEVPRPGAPSMPMEPGEEHGDG</sequence>
<dbReference type="Proteomes" id="UP001143463">
    <property type="component" value="Unassembled WGS sequence"/>
</dbReference>
<reference evidence="2" key="1">
    <citation type="journal article" date="2014" name="Int. J. Syst. Evol. Microbiol.">
        <title>Complete genome sequence of Corynebacterium casei LMG S-19264T (=DSM 44701T), isolated from a smear-ripened cheese.</title>
        <authorList>
            <consortium name="US DOE Joint Genome Institute (JGI-PGF)"/>
            <person name="Walter F."/>
            <person name="Albersmeier A."/>
            <person name="Kalinowski J."/>
            <person name="Ruckert C."/>
        </authorList>
    </citation>
    <scope>NUCLEOTIDE SEQUENCE</scope>
    <source>
        <strain evidence="2">VKM Ac-1069</strain>
    </source>
</reference>